<proteinExistence type="inferred from homology"/>
<dbReference type="InterPro" id="IPR018376">
    <property type="entry name" value="Enoyl-CoA_hyd/isom_CS"/>
</dbReference>
<evidence type="ECO:0000256" key="1">
    <source>
        <dbReference type="ARBA" id="ARBA00005254"/>
    </source>
</evidence>
<dbReference type="OrthoDB" id="9775794at2"/>
<gene>
    <name evidence="3" type="ORF">FHX75_111199</name>
</gene>
<name>A0A561WW11_9ACTN</name>
<dbReference type="InterPro" id="IPR029045">
    <property type="entry name" value="ClpP/crotonase-like_dom_sf"/>
</dbReference>
<dbReference type="AlphaFoldDB" id="A0A561WW11"/>
<keyword evidence="4" id="KW-1185">Reference proteome</keyword>
<evidence type="ECO:0000313" key="4">
    <source>
        <dbReference type="Proteomes" id="UP000319927"/>
    </source>
</evidence>
<organism evidence="3 4">
    <name type="scientific">Micromonospora palomenae</name>
    <dbReference type="NCBI Taxonomy" id="1461247"/>
    <lineage>
        <taxon>Bacteria</taxon>
        <taxon>Bacillati</taxon>
        <taxon>Actinomycetota</taxon>
        <taxon>Actinomycetes</taxon>
        <taxon>Micromonosporales</taxon>
        <taxon>Micromonosporaceae</taxon>
        <taxon>Micromonospora</taxon>
    </lineage>
</organism>
<comment type="caution">
    <text evidence="3">The sequence shown here is derived from an EMBL/GenBank/DDBJ whole genome shotgun (WGS) entry which is preliminary data.</text>
</comment>
<protein>
    <submittedName>
        <fullName evidence="3">Enoyl-CoA hydratase/carnithine racemase</fullName>
    </submittedName>
</protein>
<dbReference type="Gene3D" id="3.90.226.10">
    <property type="entry name" value="2-enoyl-CoA Hydratase, Chain A, domain 1"/>
    <property type="match status" value="1"/>
</dbReference>
<comment type="similarity">
    <text evidence="1 2">Belongs to the enoyl-CoA hydratase/isomerase family.</text>
</comment>
<dbReference type="RefSeq" id="WP_154937038.1">
    <property type="nucleotide sequence ID" value="NZ_VIXA01000001.1"/>
</dbReference>
<sequence length="272" mass="29447">MAFEALTVRDEGAVLFAEIMAPPMNLLGPPLVRDLVSFIQQAEADDKVQVLVFASADPDYFIPHVDVTKIKEYRDEAAKLVGEPSLGLMFRHLSASRLVSIAQIEGRVRAAGSEFVLACDMRFAALESAVFGQFEASVGAPPGGGGMQHLARLLGRGRALEVMLSAEDYDAALAERYGWINRALPAAELREFVKTLAHRIAAFPPAGRAAVKDRVNAITLAPVDEFRRDSDLFGEGMRTPEAQRQVQAAAKAGFQTRDAELDLARLLGRLGG</sequence>
<dbReference type="PANTHER" id="PTHR11941">
    <property type="entry name" value="ENOYL-COA HYDRATASE-RELATED"/>
    <property type="match status" value="1"/>
</dbReference>
<reference evidence="3 4" key="1">
    <citation type="submission" date="2019-06" db="EMBL/GenBank/DDBJ databases">
        <title>Sequencing the genomes of 1000 actinobacteria strains.</title>
        <authorList>
            <person name="Klenk H.-P."/>
        </authorList>
    </citation>
    <scope>NUCLEOTIDE SEQUENCE [LARGE SCALE GENOMIC DNA]</scope>
    <source>
        <strain evidence="3 4">DSM 102131</strain>
    </source>
</reference>
<dbReference type="GO" id="GO:0003824">
    <property type="term" value="F:catalytic activity"/>
    <property type="evidence" value="ECO:0007669"/>
    <property type="project" value="InterPro"/>
</dbReference>
<dbReference type="CDD" id="cd06558">
    <property type="entry name" value="crotonase-like"/>
    <property type="match status" value="1"/>
</dbReference>
<accession>A0A561WW11</accession>
<dbReference type="InterPro" id="IPR001753">
    <property type="entry name" value="Enoyl-CoA_hydra/iso"/>
</dbReference>
<dbReference type="PROSITE" id="PS00166">
    <property type="entry name" value="ENOYL_COA_HYDRATASE"/>
    <property type="match status" value="1"/>
</dbReference>
<evidence type="ECO:0000313" key="3">
    <source>
        <dbReference type="EMBL" id="TWG28048.1"/>
    </source>
</evidence>
<evidence type="ECO:0000256" key="2">
    <source>
        <dbReference type="RuleBase" id="RU003707"/>
    </source>
</evidence>
<dbReference type="GO" id="GO:0006635">
    <property type="term" value="P:fatty acid beta-oxidation"/>
    <property type="evidence" value="ECO:0007669"/>
    <property type="project" value="TreeGrafter"/>
</dbReference>
<dbReference type="EMBL" id="VIXA01000001">
    <property type="protein sequence ID" value="TWG28048.1"/>
    <property type="molecule type" value="Genomic_DNA"/>
</dbReference>
<dbReference type="Proteomes" id="UP000319927">
    <property type="component" value="Unassembled WGS sequence"/>
</dbReference>
<dbReference type="SUPFAM" id="SSF52096">
    <property type="entry name" value="ClpP/crotonase"/>
    <property type="match status" value="1"/>
</dbReference>
<dbReference type="PANTHER" id="PTHR11941:SF54">
    <property type="entry name" value="ENOYL-COA HYDRATASE, MITOCHONDRIAL"/>
    <property type="match status" value="1"/>
</dbReference>
<dbReference type="Pfam" id="PF00378">
    <property type="entry name" value="ECH_1"/>
    <property type="match status" value="1"/>
</dbReference>